<dbReference type="InterPro" id="IPR008918">
    <property type="entry name" value="HhH2"/>
</dbReference>
<keyword evidence="5" id="KW-0479">Metal-binding</keyword>
<comment type="cofactor">
    <cofactor evidence="1">
        <name>Mg(2+)</name>
        <dbReference type="ChEBI" id="CHEBI:18420"/>
    </cofactor>
</comment>
<dbReference type="HOGENOM" id="CLU_003018_2_0_1"/>
<dbReference type="Gene3D" id="1.10.150.20">
    <property type="entry name" value="5' to 3' exonuclease, C-terminal subdomain"/>
    <property type="match status" value="1"/>
</dbReference>
<evidence type="ECO:0000313" key="16">
    <source>
        <dbReference type="EMBL" id="CAG59255.1"/>
    </source>
</evidence>
<dbReference type="Pfam" id="PF00752">
    <property type="entry name" value="XPG_N"/>
    <property type="match status" value="1"/>
</dbReference>
<gene>
    <name evidence="15 16" type="ordered locus">CAGL0F08327g</name>
</gene>
<feature type="region of interest" description="Disordered" evidence="12">
    <location>
        <begin position="336"/>
        <end position="355"/>
    </location>
</feature>
<evidence type="ECO:0000256" key="2">
    <source>
        <dbReference type="ARBA" id="ARBA00004123"/>
    </source>
</evidence>
<evidence type="ECO:0000256" key="10">
    <source>
        <dbReference type="ARBA" id="ARBA00023204"/>
    </source>
</evidence>
<dbReference type="FunFam" id="1.10.150.20:FF:000057">
    <property type="entry name" value="RAD2p Single-stranded DNA endonuclease"/>
    <property type="match status" value="1"/>
</dbReference>
<evidence type="ECO:0000256" key="8">
    <source>
        <dbReference type="ARBA" id="ARBA00022801"/>
    </source>
</evidence>
<dbReference type="InterPro" id="IPR006086">
    <property type="entry name" value="XPG-I_dom"/>
</dbReference>
<dbReference type="VEuPathDB" id="FungiDB:CAGL0F08327g"/>
<name>Q6FTW3_CANGA</name>
<dbReference type="GO" id="GO:0000112">
    <property type="term" value="C:nucleotide-excision repair factor 3 complex"/>
    <property type="evidence" value="ECO:0007669"/>
    <property type="project" value="EnsemblFungi"/>
</dbReference>
<evidence type="ECO:0000259" key="13">
    <source>
        <dbReference type="SMART" id="SM00484"/>
    </source>
</evidence>
<evidence type="ECO:0000313" key="17">
    <source>
        <dbReference type="Proteomes" id="UP000002428"/>
    </source>
</evidence>
<dbReference type="PROSITE" id="PS00842">
    <property type="entry name" value="XPG_2"/>
    <property type="match status" value="1"/>
</dbReference>
<dbReference type="InterPro" id="IPR036279">
    <property type="entry name" value="5-3_exonuclease_C_sf"/>
</dbReference>
<dbReference type="InterPro" id="IPR019974">
    <property type="entry name" value="XPG_CS"/>
</dbReference>
<evidence type="ECO:0008006" key="18">
    <source>
        <dbReference type="Google" id="ProtNLM"/>
    </source>
</evidence>
<feature type="domain" description="XPG-I" evidence="13">
    <location>
        <begin position="741"/>
        <end position="810"/>
    </location>
</feature>
<evidence type="ECO:0000256" key="9">
    <source>
        <dbReference type="ARBA" id="ARBA00022842"/>
    </source>
</evidence>
<dbReference type="AlphaFoldDB" id="Q6FTW3"/>
<reference evidence="16 17" key="1">
    <citation type="journal article" date="2004" name="Nature">
        <title>Genome evolution in yeasts.</title>
        <authorList>
            <consortium name="Genolevures"/>
            <person name="Dujon B."/>
            <person name="Sherman D."/>
            <person name="Fischer G."/>
            <person name="Durrens P."/>
            <person name="Casaregola S."/>
            <person name="Lafontaine I."/>
            <person name="de Montigny J."/>
            <person name="Marck C."/>
            <person name="Neuveglise C."/>
            <person name="Talla E."/>
            <person name="Goffard N."/>
            <person name="Frangeul L."/>
            <person name="Aigle M."/>
            <person name="Anthouard V."/>
            <person name="Babour A."/>
            <person name="Barbe V."/>
            <person name="Barnay S."/>
            <person name="Blanchin S."/>
            <person name="Beckerich J.M."/>
            <person name="Beyne E."/>
            <person name="Bleykasten C."/>
            <person name="Boisrame A."/>
            <person name="Boyer J."/>
            <person name="Cattolico L."/>
            <person name="Confanioleri F."/>
            <person name="de Daruvar A."/>
            <person name="Despons L."/>
            <person name="Fabre E."/>
            <person name="Fairhead C."/>
            <person name="Ferry-Dumazet H."/>
            <person name="Groppi A."/>
            <person name="Hantraye F."/>
            <person name="Hennequin C."/>
            <person name="Jauniaux N."/>
            <person name="Joyet P."/>
            <person name="Kachouri R."/>
            <person name="Kerrest A."/>
            <person name="Koszul R."/>
            <person name="Lemaire M."/>
            <person name="Lesur I."/>
            <person name="Ma L."/>
            <person name="Muller H."/>
            <person name="Nicaud J.M."/>
            <person name="Nikolski M."/>
            <person name="Oztas S."/>
            <person name="Ozier-Kalogeropoulos O."/>
            <person name="Pellenz S."/>
            <person name="Potier S."/>
            <person name="Richard G.F."/>
            <person name="Straub M.L."/>
            <person name="Suleau A."/>
            <person name="Swennene D."/>
            <person name="Tekaia F."/>
            <person name="Wesolowski-Louvel M."/>
            <person name="Westhof E."/>
            <person name="Wirth B."/>
            <person name="Zeniou-Meyer M."/>
            <person name="Zivanovic I."/>
            <person name="Bolotin-Fukuhara M."/>
            <person name="Thierry A."/>
            <person name="Bouchier C."/>
            <person name="Caudron B."/>
            <person name="Scarpelli C."/>
            <person name="Gaillardin C."/>
            <person name="Weissenbach J."/>
            <person name="Wincker P."/>
            <person name="Souciet J.L."/>
        </authorList>
    </citation>
    <scope>NUCLEOTIDE SEQUENCE [LARGE SCALE GENOMIC DNA]</scope>
    <source>
        <strain evidence="17">ATCC 2001 / BCRC 20586 / JCM 3761 / NBRC 0622 / NRRL Y-65 / CBS 138</strain>
    </source>
</reference>
<dbReference type="FunFam" id="3.40.50.1010:FF:000061">
    <property type="entry name" value="Single-stranded DNA endonuclease (Eurofung)"/>
    <property type="match status" value="1"/>
</dbReference>
<dbReference type="CDD" id="cd09904">
    <property type="entry name" value="H3TH_XPG"/>
    <property type="match status" value="1"/>
</dbReference>
<dbReference type="SUPFAM" id="SSF88723">
    <property type="entry name" value="PIN domain-like"/>
    <property type="match status" value="1"/>
</dbReference>
<dbReference type="GO" id="GO:0003697">
    <property type="term" value="F:single-stranded DNA binding"/>
    <property type="evidence" value="ECO:0007669"/>
    <property type="project" value="InterPro"/>
</dbReference>
<dbReference type="KEGG" id="cgr:2887604"/>
<evidence type="ECO:0000256" key="1">
    <source>
        <dbReference type="ARBA" id="ARBA00001946"/>
    </source>
</evidence>
<dbReference type="STRING" id="284593.Q6FTW3"/>
<dbReference type="SMART" id="SM00279">
    <property type="entry name" value="HhH2"/>
    <property type="match status" value="1"/>
</dbReference>
<keyword evidence="9" id="KW-0460">Magnesium</keyword>
<evidence type="ECO:0000313" key="15">
    <source>
        <dbReference type="CGD" id="CAL0130940"/>
    </source>
</evidence>
<evidence type="ECO:0000256" key="4">
    <source>
        <dbReference type="ARBA" id="ARBA00022722"/>
    </source>
</evidence>
<keyword evidence="11" id="KW-0539">Nucleus</keyword>
<feature type="domain" description="XPG N-terminal" evidence="14">
    <location>
        <begin position="1"/>
        <end position="98"/>
    </location>
</feature>
<keyword evidence="8" id="KW-0378">Hydrolase</keyword>
<sequence>MGVHSFWDIVGPTAKPVRLESLHDRRMAVDASIWIYQFLKAVRDKEGNAIKSAHITGFFRRVCKLLYFGIKPVFVFDGGVPVLKRKTIQKRKERREGKRDNATNTAKKILAKQLQTLKDNGAANEQLQSNASNGTANGNTSKVFTPFDEWDLPDIPGFRYSRSDERVNAADDFEKLINSIDTDVIDDIDLDSINPASKEFEELPKTTQFMILSTLRLRSRLRMGYSKEQLENIFPNSMDFSKFQIDMLKRRNFFTQKLINVTGMNDGGASKLEDEDSNGGSRLSSTKDKEYKLVKTENGWSLGFGDVDGSEANKAILLDDPEHSVAIKMEKDMGNNLGSSFGAEDEDGEEEFDWEDVDLKPAPQRKVEDYSLKAARKLTTGAGSEIKRAAVQSFLDTRPSDISPRKRKAQEQIMKPIHIEEDTTPDLQNENVAEVLSTDDSEGEYEQQMKEIELMENFKKKRNLKEQLNDSATNESIMRVDNNYKVNEQPIIRGDRTNQPVLTESEQNLRFIVNKIPTLDGGGSLLFGPNVEKPVIDDIDGVQKVLPAEEGEKRDREVPEIPSWFTNDSFIEKSNPYTANQFVNDIDLKPNADEISKSPRKEEYQLLSGLAATDAINELSSTRAPNDVVEVGAFQSFKTPSQKAETAQKSSSDEEDYDDEQVRKPEVFDYNFSEEEEEELAENLRREEEDFREFRVTALNNKDVSQNAFIEDEIYAQQVKDKRDADEVTMDMIKDVQELLARFGIPYITAPMEAEAQCAELVNLKLVDGIITDDSDVFLFGGKKVYKNMFQEKNYVEYYDSEDIYQGLGLTRETMIELAQLLGSDYTTGIKGMGPVSSMEILAEFGDLKNFKRWYNEGQFDKKKQEGEDKFRRDLRKKLVKNDIILDDDFPSVFVADSYLNPEVDHDKTPFTWANPDLDMLRQFLYSYLGWPQEKSDEVLIPLIRDINARKKAPKQSTLTDFFPREYLDHKKLNLGKRITTATGKLKQRRLK</sequence>
<evidence type="ECO:0000256" key="11">
    <source>
        <dbReference type="ARBA" id="ARBA00023242"/>
    </source>
</evidence>
<dbReference type="InterPro" id="IPR006084">
    <property type="entry name" value="XPG/Rad2"/>
</dbReference>
<keyword evidence="4" id="KW-0540">Nuclease</keyword>
<dbReference type="EMBL" id="CR380952">
    <property type="protein sequence ID" value="CAG59255.1"/>
    <property type="molecule type" value="Genomic_DNA"/>
</dbReference>
<dbReference type="GO" id="GO:0046872">
    <property type="term" value="F:metal ion binding"/>
    <property type="evidence" value="ECO:0007669"/>
    <property type="project" value="UniProtKB-KW"/>
</dbReference>
<keyword evidence="7" id="KW-0227">DNA damage</keyword>
<organism evidence="16 17">
    <name type="scientific">Candida glabrata (strain ATCC 2001 / BCRC 20586 / JCM 3761 / NBRC 0622 / NRRL Y-65 / CBS 138)</name>
    <name type="common">Yeast</name>
    <name type="synonym">Nakaseomyces glabratus</name>
    <dbReference type="NCBI Taxonomy" id="284593"/>
    <lineage>
        <taxon>Eukaryota</taxon>
        <taxon>Fungi</taxon>
        <taxon>Dikarya</taxon>
        <taxon>Ascomycota</taxon>
        <taxon>Saccharomycotina</taxon>
        <taxon>Saccharomycetes</taxon>
        <taxon>Saccharomycetales</taxon>
        <taxon>Saccharomycetaceae</taxon>
        <taxon>Nakaseomyces</taxon>
    </lineage>
</organism>
<protein>
    <recommendedName>
        <fullName evidence="18">DNA repair protein RAD2</fullName>
    </recommendedName>
</protein>
<evidence type="ECO:0000256" key="7">
    <source>
        <dbReference type="ARBA" id="ARBA00022763"/>
    </source>
</evidence>
<dbReference type="CGD" id="CAL0130940">
    <property type="gene designation" value="CAGL0F08327g"/>
</dbReference>
<dbReference type="GO" id="GO:0000014">
    <property type="term" value="F:single-stranded DNA endodeoxyribonuclease activity"/>
    <property type="evidence" value="ECO:0007669"/>
    <property type="project" value="EnsemblFungi"/>
</dbReference>
<dbReference type="eggNOG" id="KOG2520">
    <property type="taxonomic scope" value="Eukaryota"/>
</dbReference>
<dbReference type="InParanoid" id="Q6FTW3"/>
<evidence type="ECO:0000256" key="6">
    <source>
        <dbReference type="ARBA" id="ARBA00022759"/>
    </source>
</evidence>
<keyword evidence="10" id="KW-0234">DNA repair</keyword>
<dbReference type="Proteomes" id="UP000002428">
    <property type="component" value="Chromosome F"/>
</dbReference>
<dbReference type="PRINTS" id="PR00066">
    <property type="entry name" value="XRODRMPGMNTG"/>
</dbReference>
<dbReference type="FunCoup" id="Q6FTW3">
    <property type="interactions" value="559"/>
</dbReference>
<comment type="subcellular location">
    <subcellularLocation>
        <location evidence="2">Nucleus</location>
    </subcellularLocation>
</comment>
<feature type="compositionally biased region" description="Polar residues" evidence="12">
    <location>
        <begin position="638"/>
        <end position="649"/>
    </location>
</feature>
<dbReference type="InterPro" id="IPR029060">
    <property type="entry name" value="PIN-like_dom_sf"/>
</dbReference>
<dbReference type="SUPFAM" id="SSF47807">
    <property type="entry name" value="5' to 3' exonuclease, C-terminal subdomain"/>
    <property type="match status" value="1"/>
</dbReference>
<dbReference type="CDD" id="cd09868">
    <property type="entry name" value="PIN_XPG_RAD2"/>
    <property type="match status" value="2"/>
</dbReference>
<dbReference type="InterPro" id="IPR001044">
    <property type="entry name" value="XPG/Rad2_eukaryotes"/>
</dbReference>
<feature type="compositionally biased region" description="Acidic residues" evidence="12">
    <location>
        <begin position="343"/>
        <end position="355"/>
    </location>
</feature>
<keyword evidence="17" id="KW-1185">Reference proteome</keyword>
<dbReference type="SMART" id="SM00484">
    <property type="entry name" value="XPGI"/>
    <property type="match status" value="1"/>
</dbReference>
<evidence type="ECO:0000256" key="3">
    <source>
        <dbReference type="ARBA" id="ARBA00005283"/>
    </source>
</evidence>
<evidence type="ECO:0000256" key="5">
    <source>
        <dbReference type="ARBA" id="ARBA00022723"/>
    </source>
</evidence>
<dbReference type="Gene3D" id="3.40.50.1010">
    <property type="entry name" value="5'-nuclease"/>
    <property type="match status" value="2"/>
</dbReference>
<dbReference type="PANTHER" id="PTHR16171">
    <property type="entry name" value="DNA REPAIR PROTEIN COMPLEMENTING XP-G CELLS-RELATED"/>
    <property type="match status" value="1"/>
</dbReference>
<dbReference type="PROSITE" id="PS00841">
    <property type="entry name" value="XPG_1"/>
    <property type="match status" value="1"/>
</dbReference>
<proteinExistence type="inferred from homology"/>
<dbReference type="GO" id="GO:0006289">
    <property type="term" value="P:nucleotide-excision repair"/>
    <property type="evidence" value="ECO:0007669"/>
    <property type="project" value="EnsemblFungi"/>
</dbReference>
<dbReference type="GO" id="GO:0006366">
    <property type="term" value="P:transcription by RNA polymerase II"/>
    <property type="evidence" value="ECO:0007669"/>
    <property type="project" value="EnsemblFungi"/>
</dbReference>
<comment type="similarity">
    <text evidence="3">Belongs to the XPG/RAD2 endonuclease family. XPG subfamily.</text>
</comment>
<dbReference type="PANTHER" id="PTHR16171:SF7">
    <property type="entry name" value="DNA REPAIR PROTEIN RAD2"/>
    <property type="match status" value="1"/>
</dbReference>
<dbReference type="PRINTS" id="PR00853">
    <property type="entry name" value="XPGRADSUPER"/>
</dbReference>
<dbReference type="SMART" id="SM00485">
    <property type="entry name" value="XPGN"/>
    <property type="match status" value="1"/>
</dbReference>
<dbReference type="Pfam" id="PF00867">
    <property type="entry name" value="XPG_I"/>
    <property type="match status" value="1"/>
</dbReference>
<dbReference type="InterPro" id="IPR006085">
    <property type="entry name" value="XPG_DNA_repair_N"/>
</dbReference>
<accession>Q6FTW3</accession>
<keyword evidence="6" id="KW-0255">Endonuclease</keyword>
<evidence type="ECO:0000256" key="12">
    <source>
        <dbReference type="SAM" id="MobiDB-lite"/>
    </source>
</evidence>
<evidence type="ECO:0000259" key="14">
    <source>
        <dbReference type="SMART" id="SM00485"/>
    </source>
</evidence>
<dbReference type="OMA" id="PNSMDFS"/>
<feature type="region of interest" description="Disordered" evidence="12">
    <location>
        <begin position="638"/>
        <end position="666"/>
    </location>
</feature>
<feature type="region of interest" description="Disordered" evidence="12">
    <location>
        <begin position="265"/>
        <end position="286"/>
    </location>
</feature>